<feature type="transmembrane region" description="Helical" evidence="2">
    <location>
        <begin position="16"/>
        <end position="36"/>
    </location>
</feature>
<protein>
    <submittedName>
        <fullName evidence="3">Uncharacterized protein</fullName>
    </submittedName>
</protein>
<reference evidence="3 4" key="1">
    <citation type="submission" date="2020-08" db="EMBL/GenBank/DDBJ databases">
        <authorList>
            <person name="Ramaprasad A."/>
        </authorList>
    </citation>
    <scope>NUCLEOTIDE SEQUENCE [LARGE SCALE GENOMIC DNA]</scope>
</reference>
<evidence type="ECO:0000313" key="3">
    <source>
        <dbReference type="EMBL" id="CAD2084713.1"/>
    </source>
</evidence>
<accession>A0A6V7RTY3</accession>
<dbReference type="VEuPathDB" id="PlasmoDB:PVLDE_0201540"/>
<evidence type="ECO:0000313" key="4">
    <source>
        <dbReference type="Proteomes" id="UP000515308"/>
    </source>
</evidence>
<name>A0A6V7RTY3_PLAVN</name>
<feature type="transmembrane region" description="Helical" evidence="2">
    <location>
        <begin position="446"/>
        <end position="470"/>
    </location>
</feature>
<keyword evidence="2" id="KW-0812">Transmembrane</keyword>
<proteinExistence type="predicted"/>
<keyword evidence="1" id="KW-0175">Coiled coil</keyword>
<feature type="coiled-coil region" evidence="1">
    <location>
        <begin position="375"/>
        <end position="425"/>
    </location>
</feature>
<dbReference type="EMBL" id="LR865364">
    <property type="protein sequence ID" value="CAD2084713.1"/>
    <property type="molecule type" value="Genomic_DNA"/>
</dbReference>
<dbReference type="Proteomes" id="UP000515308">
    <property type="component" value="Chromosome PVLDE_02"/>
</dbReference>
<sequence>MHTKMETFKRSCNFEGIYIFHLFNKLFLFGTLLFIFTNTIKWNYNKHENKEFSEVTRYNRNLSYSTEGMELYDEGYFHEGGIKLENNMMPSEFGINMLPDYYGIGNMEYAYGIKNKQILKNIDTNYGDIQRITNLDSLKTNNFNENNNVATKTKNNSKILYGFQKDKKSQSKPMVENKKVLSNNKIELGNKQINGGINIHKEVKFSNKVDDINIEEYIKLHPNSDVHRVLNQSTFKKSDGVAFVPKIKHDYTNKKNISIETIPKIVESRENQKAEANDKLKNIPRNDHGLNKLNQNEKGEVKVIRNEAITTNLDQIKNDSDRINSTIKSPDKRNKPTADVKMLGQENLTNEAQLAILEKLKKKINPEDEELKIIIQEKEKELKESIQIQEKEKELKESIQIQEKEKGLKESIQIQEKEKEQTKKKPFYKAIINKLKKKFETYYIRGFGKLIIIIVFLHLIITLLIIYYVISAIRPKTDNNTASNRGSRL</sequence>
<organism evidence="3 4">
    <name type="scientific">Plasmodium vinckei lentum</name>
    <dbReference type="NCBI Taxonomy" id="138297"/>
    <lineage>
        <taxon>Eukaryota</taxon>
        <taxon>Sar</taxon>
        <taxon>Alveolata</taxon>
        <taxon>Apicomplexa</taxon>
        <taxon>Aconoidasida</taxon>
        <taxon>Haemosporida</taxon>
        <taxon>Plasmodiidae</taxon>
        <taxon>Plasmodium</taxon>
        <taxon>Plasmodium (Vinckeia)</taxon>
    </lineage>
</organism>
<evidence type="ECO:0000256" key="2">
    <source>
        <dbReference type="SAM" id="Phobius"/>
    </source>
</evidence>
<dbReference type="AlphaFoldDB" id="A0A6V7RTY3"/>
<keyword evidence="2" id="KW-0472">Membrane</keyword>
<keyword evidence="2" id="KW-1133">Transmembrane helix</keyword>
<gene>
    <name evidence="3" type="ORF">PVLDE_0201540</name>
</gene>
<evidence type="ECO:0000256" key="1">
    <source>
        <dbReference type="SAM" id="Coils"/>
    </source>
</evidence>